<sequence>MCRPTGSNMTMPRVAECGNLPDATGLTIRMLSRGLSRHCHVTSRRLTLNRIYTTSTQTARCRGIIGMPDEAIETLLKNESTPGDTTADVDLHDLKLEPLRAEPVPEVALSTEQNAILDLVRSGKSVFFTGSAGMDDLVLRVRGGTLKVTKELASLSYYEQSFATSVTSIGLILHVTLNCQWRMSQTCS</sequence>
<dbReference type="OrthoDB" id="2756165at2759"/>
<organism evidence="1 2">
    <name type="scientific">Daedalea quercina L-15889</name>
    <dbReference type="NCBI Taxonomy" id="1314783"/>
    <lineage>
        <taxon>Eukaryota</taxon>
        <taxon>Fungi</taxon>
        <taxon>Dikarya</taxon>
        <taxon>Basidiomycota</taxon>
        <taxon>Agaricomycotina</taxon>
        <taxon>Agaricomycetes</taxon>
        <taxon>Polyporales</taxon>
        <taxon>Fomitopsis</taxon>
    </lineage>
</organism>
<dbReference type="Proteomes" id="UP000076727">
    <property type="component" value="Unassembled WGS sequence"/>
</dbReference>
<evidence type="ECO:0000313" key="2">
    <source>
        <dbReference type="Proteomes" id="UP000076727"/>
    </source>
</evidence>
<protein>
    <submittedName>
        <fullName evidence="1">Uncharacterized protein</fullName>
    </submittedName>
</protein>
<gene>
    <name evidence="1" type="ORF">DAEQUDRAFT_518164</name>
</gene>
<reference evidence="1 2" key="1">
    <citation type="journal article" date="2016" name="Mol. Biol. Evol.">
        <title>Comparative Genomics of Early-Diverging Mushroom-Forming Fungi Provides Insights into the Origins of Lignocellulose Decay Capabilities.</title>
        <authorList>
            <person name="Nagy L.G."/>
            <person name="Riley R."/>
            <person name="Tritt A."/>
            <person name="Adam C."/>
            <person name="Daum C."/>
            <person name="Floudas D."/>
            <person name="Sun H."/>
            <person name="Yadav J.S."/>
            <person name="Pangilinan J."/>
            <person name="Larsson K.H."/>
            <person name="Matsuura K."/>
            <person name="Barry K."/>
            <person name="Labutti K."/>
            <person name="Kuo R."/>
            <person name="Ohm R.A."/>
            <person name="Bhattacharya S.S."/>
            <person name="Shirouzu T."/>
            <person name="Yoshinaga Y."/>
            <person name="Martin F.M."/>
            <person name="Grigoriev I.V."/>
            <person name="Hibbett D.S."/>
        </authorList>
    </citation>
    <scope>NUCLEOTIDE SEQUENCE [LARGE SCALE GENOMIC DNA]</scope>
    <source>
        <strain evidence="1 2">L-15889</strain>
    </source>
</reference>
<dbReference type="AlphaFoldDB" id="A0A165MDM3"/>
<evidence type="ECO:0000313" key="1">
    <source>
        <dbReference type="EMBL" id="KZT65543.1"/>
    </source>
</evidence>
<name>A0A165MDM3_9APHY</name>
<proteinExistence type="predicted"/>
<dbReference type="EMBL" id="KV429103">
    <property type="protein sequence ID" value="KZT65543.1"/>
    <property type="molecule type" value="Genomic_DNA"/>
</dbReference>
<keyword evidence="2" id="KW-1185">Reference proteome</keyword>
<accession>A0A165MDM3</accession>